<dbReference type="InterPro" id="IPR003680">
    <property type="entry name" value="Flavodoxin_fold"/>
</dbReference>
<dbReference type="Pfam" id="PF02525">
    <property type="entry name" value="Flavodoxin_2"/>
    <property type="match status" value="1"/>
</dbReference>
<evidence type="ECO:0000259" key="3">
    <source>
        <dbReference type="Pfam" id="PF02525"/>
    </source>
</evidence>
<comment type="caution">
    <text evidence="4">The sequence shown here is derived from an EMBL/GenBank/DDBJ whole genome shotgun (WGS) entry which is preliminary data.</text>
</comment>
<evidence type="ECO:0000256" key="2">
    <source>
        <dbReference type="ARBA" id="ARBA00023002"/>
    </source>
</evidence>
<dbReference type="InterPro" id="IPR029039">
    <property type="entry name" value="Flavoprotein-like_sf"/>
</dbReference>
<evidence type="ECO:0000313" key="5">
    <source>
        <dbReference type="Proteomes" id="UP000053724"/>
    </source>
</evidence>
<evidence type="ECO:0000313" key="4">
    <source>
        <dbReference type="EMBL" id="KQA22491.1"/>
    </source>
</evidence>
<evidence type="ECO:0000256" key="1">
    <source>
        <dbReference type="ARBA" id="ARBA00006252"/>
    </source>
</evidence>
<sequence>MKKILVILGHPDTGSFCDALFNSYIKGAELTGANIRTIKLSELSFDPVLWKGYREIQELEPDLIKAQQDIQWAEHIAFIYPIWWGSIPSLMKGFIDRIFLPGFAFKYRENSQLWDKLLSNRTAQLIVTMDTPPWYFRWVYRSPGHNEMKRTILGFSGIKVTKISEFSPIRASKPEQREKWLKVAEQLGEKA</sequence>
<name>A0A0Q0PQ85_VIBMT</name>
<dbReference type="Gene3D" id="3.40.50.360">
    <property type="match status" value="1"/>
</dbReference>
<dbReference type="SUPFAM" id="SSF52218">
    <property type="entry name" value="Flavoproteins"/>
    <property type="match status" value="1"/>
</dbReference>
<dbReference type="PANTHER" id="PTHR10204:SF34">
    <property type="entry name" value="NAD(P)H DEHYDROGENASE [QUINONE] 1 ISOFORM 1"/>
    <property type="match status" value="1"/>
</dbReference>
<accession>A0A0Q0PQ85</accession>
<dbReference type="GO" id="GO:0003955">
    <property type="term" value="F:NAD(P)H dehydrogenase (quinone) activity"/>
    <property type="evidence" value="ECO:0007669"/>
    <property type="project" value="TreeGrafter"/>
</dbReference>
<dbReference type="Proteomes" id="UP000053724">
    <property type="component" value="Unassembled WGS sequence"/>
</dbReference>
<protein>
    <submittedName>
        <fullName evidence="4">NADPH-quinone reductase</fullName>
    </submittedName>
</protein>
<gene>
    <name evidence="4" type="ORF">AAY55_17075</name>
</gene>
<keyword evidence="2" id="KW-0560">Oxidoreductase</keyword>
<feature type="domain" description="Flavodoxin-like fold" evidence="3">
    <location>
        <begin position="2"/>
        <end position="179"/>
    </location>
</feature>
<dbReference type="GO" id="GO:0005829">
    <property type="term" value="C:cytosol"/>
    <property type="evidence" value="ECO:0007669"/>
    <property type="project" value="TreeGrafter"/>
</dbReference>
<proteinExistence type="inferred from homology"/>
<organism evidence="4 5">
    <name type="scientific">Vibrio metoecus</name>
    <dbReference type="NCBI Taxonomy" id="1481663"/>
    <lineage>
        <taxon>Bacteria</taxon>
        <taxon>Pseudomonadati</taxon>
        <taxon>Pseudomonadota</taxon>
        <taxon>Gammaproteobacteria</taxon>
        <taxon>Vibrionales</taxon>
        <taxon>Vibrionaceae</taxon>
        <taxon>Vibrio</taxon>
    </lineage>
</organism>
<dbReference type="PANTHER" id="PTHR10204">
    <property type="entry name" value="NAD P H OXIDOREDUCTASE-RELATED"/>
    <property type="match status" value="1"/>
</dbReference>
<dbReference type="PATRIC" id="fig|1481663.8.peg.3561"/>
<dbReference type="InterPro" id="IPR051545">
    <property type="entry name" value="NAD(P)H_dehydrogenase_qn"/>
</dbReference>
<comment type="similarity">
    <text evidence="1">Belongs to the NAD(P)H dehydrogenase (quinone) family.</text>
</comment>
<dbReference type="AlphaFoldDB" id="A0A0Q0PQ85"/>
<dbReference type="RefSeq" id="WP_055028419.1">
    <property type="nucleotide sequence ID" value="NZ_CP035689.1"/>
</dbReference>
<dbReference type="EMBL" id="LCUF01000039">
    <property type="protein sequence ID" value="KQA22491.1"/>
    <property type="molecule type" value="Genomic_DNA"/>
</dbReference>
<reference evidence="4 5" key="1">
    <citation type="journal article" date="2015" name="Genome Biol. Evol.">
        <title>The Dynamics of Genetic Interactions between Vibrio metoecus and Vibrio cholerae, Two Close Relatives Co-Occurring in the Environment.</title>
        <authorList>
            <person name="Orata F.D."/>
            <person name="Kirchberger P.C."/>
            <person name="Meheust R."/>
            <person name="Barlow E.J."/>
            <person name="Tarr C.L."/>
            <person name="Boucher Y."/>
        </authorList>
    </citation>
    <scope>NUCLEOTIDE SEQUENCE [LARGE SCALE GENOMIC DNA]</scope>
    <source>
        <strain evidence="4 5">08-2459</strain>
    </source>
</reference>